<feature type="chain" id="PRO_5042960107" evidence="1">
    <location>
        <begin position="28"/>
        <end position="223"/>
    </location>
</feature>
<evidence type="ECO:0000313" key="3">
    <source>
        <dbReference type="Proteomes" id="UP000405075"/>
    </source>
</evidence>
<evidence type="ECO:0000313" key="2">
    <source>
        <dbReference type="EMBL" id="QGM27063.1"/>
    </source>
</evidence>
<gene>
    <name evidence="2" type="ORF">GJD93_04880</name>
</gene>
<sequence length="223" mass="25386">MQLFKYQLFKYIASAGLMFIVAQTVQAETVETQVAVQDHVLIYDGPLSPEANARAAELLKQSDKIDTLKINSRGGEISLGIDLGNLVFGHQLNVEVGQYCFSSCANYVFPAGKVKYLNLRSQLGWHGGSLQKMQFESAEMEQMYNEYIGPIRAKETAFFQKIKVQQSSTIAGQTPEYEKYQDCVGWRYTSKKMRSFGIDQVRFKQVLWLPKSSFENKCIFTIR</sequence>
<organism evidence="2 3">
    <name type="scientific">Acinetobacter towneri</name>
    <dbReference type="NCBI Taxonomy" id="202956"/>
    <lineage>
        <taxon>Bacteria</taxon>
        <taxon>Pseudomonadati</taxon>
        <taxon>Pseudomonadota</taxon>
        <taxon>Gammaproteobacteria</taxon>
        <taxon>Moraxellales</taxon>
        <taxon>Moraxellaceae</taxon>
        <taxon>Acinetobacter</taxon>
    </lineage>
</organism>
<feature type="signal peptide" evidence="1">
    <location>
        <begin position="1"/>
        <end position="27"/>
    </location>
</feature>
<reference evidence="3" key="1">
    <citation type="submission" date="2019-11" db="EMBL/GenBank/DDBJ databases">
        <title>Escherichia coli 1916D6.</title>
        <authorList>
            <person name="Yao H."/>
            <person name="Du X."/>
            <person name="Yu R."/>
            <person name="Li A."/>
        </authorList>
    </citation>
    <scope>NUCLEOTIDE SEQUENCE [LARGE SCALE GENOMIC DNA]</scope>
    <source>
        <strain evidence="3">19110F47</strain>
    </source>
</reference>
<evidence type="ECO:0000256" key="1">
    <source>
        <dbReference type="SAM" id="SignalP"/>
    </source>
</evidence>
<keyword evidence="1" id="KW-0732">Signal</keyword>
<accession>A0AAP9GT19</accession>
<dbReference type="InterPro" id="IPR029045">
    <property type="entry name" value="ClpP/crotonase-like_dom_sf"/>
</dbReference>
<proteinExistence type="predicted"/>
<dbReference type="SUPFAM" id="SSF52096">
    <property type="entry name" value="ClpP/crotonase"/>
    <property type="match status" value="1"/>
</dbReference>
<dbReference type="Proteomes" id="UP000405075">
    <property type="component" value="Chromosome"/>
</dbReference>
<dbReference type="RefSeq" id="WP_154320450.1">
    <property type="nucleotide sequence ID" value="NZ_CP046045.1"/>
</dbReference>
<name>A0AAP9GT19_9GAMM</name>
<dbReference type="EMBL" id="CP046045">
    <property type="protein sequence ID" value="QGM27063.1"/>
    <property type="molecule type" value="Genomic_DNA"/>
</dbReference>
<dbReference type="AlphaFoldDB" id="A0AAP9GT19"/>
<protein>
    <submittedName>
        <fullName evidence="2">Uncharacterized protein</fullName>
    </submittedName>
</protein>